<accession>A0A2P6NYU6</accession>
<name>A0A2P6NYU6_9EUKA</name>
<evidence type="ECO:0000256" key="2">
    <source>
        <dbReference type="ARBA" id="ARBA00022741"/>
    </source>
</evidence>
<keyword evidence="1" id="KW-0436">Ligase</keyword>
<keyword evidence="3" id="KW-0067">ATP-binding</keyword>
<comment type="caution">
    <text evidence="5">The sequence shown here is derived from an EMBL/GenBank/DDBJ whole genome shotgun (WGS) entry which is preliminary data.</text>
</comment>
<dbReference type="Pfam" id="PF03133">
    <property type="entry name" value="TTL"/>
    <property type="match status" value="1"/>
</dbReference>
<evidence type="ECO:0000256" key="4">
    <source>
        <dbReference type="SAM" id="MobiDB-lite"/>
    </source>
</evidence>
<feature type="region of interest" description="Disordered" evidence="4">
    <location>
        <begin position="446"/>
        <end position="511"/>
    </location>
</feature>
<protein>
    <recommendedName>
        <fullName evidence="7">Tubulin polyglutamylase TTLL6-like</fullName>
    </recommendedName>
</protein>
<proteinExistence type="predicted"/>
<dbReference type="GO" id="GO:0015631">
    <property type="term" value="F:tubulin binding"/>
    <property type="evidence" value="ECO:0007669"/>
    <property type="project" value="TreeGrafter"/>
</dbReference>
<dbReference type="InParanoid" id="A0A2P6NYU6"/>
<dbReference type="AlphaFoldDB" id="A0A2P6NYU6"/>
<dbReference type="EMBL" id="MDYQ01000005">
    <property type="protein sequence ID" value="PRP89112.1"/>
    <property type="molecule type" value="Genomic_DNA"/>
</dbReference>
<dbReference type="STRING" id="1890364.A0A2P6NYU6"/>
<dbReference type="GO" id="GO:0070740">
    <property type="term" value="F:tubulin-glutamic acid ligase activity"/>
    <property type="evidence" value="ECO:0007669"/>
    <property type="project" value="TreeGrafter"/>
</dbReference>
<dbReference type="FunCoup" id="A0A2P6NYU6">
    <property type="interactions" value="2"/>
</dbReference>
<organism evidence="5 6">
    <name type="scientific">Planoprotostelium fungivorum</name>
    <dbReference type="NCBI Taxonomy" id="1890364"/>
    <lineage>
        <taxon>Eukaryota</taxon>
        <taxon>Amoebozoa</taxon>
        <taxon>Evosea</taxon>
        <taxon>Variosea</taxon>
        <taxon>Cavosteliida</taxon>
        <taxon>Cavosteliaceae</taxon>
        <taxon>Planoprotostelium</taxon>
    </lineage>
</organism>
<dbReference type="PROSITE" id="PS51221">
    <property type="entry name" value="TTL"/>
    <property type="match status" value="1"/>
</dbReference>
<evidence type="ECO:0000256" key="1">
    <source>
        <dbReference type="ARBA" id="ARBA00022598"/>
    </source>
</evidence>
<evidence type="ECO:0000313" key="5">
    <source>
        <dbReference type="EMBL" id="PRP89112.1"/>
    </source>
</evidence>
<dbReference type="SUPFAM" id="SSF56059">
    <property type="entry name" value="Glutathione synthetase ATP-binding domain-like"/>
    <property type="match status" value="1"/>
</dbReference>
<gene>
    <name evidence="5" type="ORF">PROFUN_01832</name>
</gene>
<dbReference type="GO" id="GO:0000226">
    <property type="term" value="P:microtubule cytoskeleton organization"/>
    <property type="evidence" value="ECO:0007669"/>
    <property type="project" value="TreeGrafter"/>
</dbReference>
<dbReference type="PANTHER" id="PTHR12241:SF147">
    <property type="entry name" value="TUBULIN POLYGLUTAMYLASE TTLL7"/>
    <property type="match status" value="1"/>
</dbReference>
<reference evidence="5 6" key="1">
    <citation type="journal article" date="2018" name="Genome Biol. Evol.">
        <title>Multiple Roots of Fruiting Body Formation in Amoebozoa.</title>
        <authorList>
            <person name="Hillmann F."/>
            <person name="Forbes G."/>
            <person name="Novohradska S."/>
            <person name="Ferling I."/>
            <person name="Riege K."/>
            <person name="Groth M."/>
            <person name="Westermann M."/>
            <person name="Marz M."/>
            <person name="Spaller T."/>
            <person name="Winckler T."/>
            <person name="Schaap P."/>
            <person name="Glockner G."/>
        </authorList>
    </citation>
    <scope>NUCLEOTIDE SEQUENCE [LARGE SCALE GENOMIC DNA]</scope>
    <source>
        <strain evidence="5 6">Jena</strain>
    </source>
</reference>
<dbReference type="GO" id="GO:0036064">
    <property type="term" value="C:ciliary basal body"/>
    <property type="evidence" value="ECO:0007669"/>
    <property type="project" value="TreeGrafter"/>
</dbReference>
<dbReference type="InterPro" id="IPR004344">
    <property type="entry name" value="TTL/TTLL_fam"/>
</dbReference>
<dbReference type="Gene3D" id="3.30.470.20">
    <property type="entry name" value="ATP-grasp fold, B domain"/>
    <property type="match status" value="1"/>
</dbReference>
<dbReference type="GO" id="GO:0005524">
    <property type="term" value="F:ATP binding"/>
    <property type="evidence" value="ECO:0007669"/>
    <property type="project" value="UniProtKB-KW"/>
</dbReference>
<keyword evidence="2" id="KW-0547">Nucleotide-binding</keyword>
<dbReference type="OrthoDB" id="17921at2759"/>
<sequence>MSTDSPESGTTVHRRKKRKQYWKKANLFYCKHQILRIVLNDLGTEEVDPLEDEEWGLLWTDTTAPMSTILQLKPYQRCNHFPGMNEIARKDLLGRNINRMTKAFPKEYNFFPNTWTLPADYAELRAHMLATGNKKQTYIVKPDASSQGKGIYLTRSLDEIDQMGHIIVQKYISRPLLVDNLKFDLRIYVLVTSCSPLRIYLYREGLARFATEQYVAPTHSNMDKMYMHLTNYSINKNSENFVVDEDNKGLHGSKRSITSVLQLLQEQGHDSKKIWQDIADIIIKTMISIQPKLAHIYNTCFPSDHHANSVFELMGFDVLLAKTKGGTIKPWLLEVNHSPSMNIDTPFDRDIKYKLLTDTFTILSLKENEKRRSATTKNSGRLYEGKKTETKEAEHIDEKMKKLQTVISSEIKWCAGTDFDRIYLYEEDEKYKHLYVSVPTPETNASVARREKVMKQMEEREKKEREGKTVKKSKPPKPKEESTVVTVSPRRQKESPRMIHPTNSPKIVTHPTTDTTRYRLTDNVNPYESEVTVTKPIVAGFLPVLPKLKNPSTNDISPLLHIKTLTLSPRGSK</sequence>
<feature type="compositionally biased region" description="Polar residues" evidence="4">
    <location>
        <begin position="501"/>
        <end position="511"/>
    </location>
</feature>
<keyword evidence="6" id="KW-1185">Reference proteome</keyword>
<feature type="compositionally biased region" description="Basic and acidic residues" evidence="4">
    <location>
        <begin position="448"/>
        <end position="469"/>
    </location>
</feature>
<evidence type="ECO:0000256" key="3">
    <source>
        <dbReference type="ARBA" id="ARBA00022840"/>
    </source>
</evidence>
<evidence type="ECO:0008006" key="7">
    <source>
        <dbReference type="Google" id="ProtNLM"/>
    </source>
</evidence>
<evidence type="ECO:0000313" key="6">
    <source>
        <dbReference type="Proteomes" id="UP000241769"/>
    </source>
</evidence>
<dbReference type="Proteomes" id="UP000241769">
    <property type="component" value="Unassembled WGS sequence"/>
</dbReference>
<dbReference type="PANTHER" id="PTHR12241">
    <property type="entry name" value="TUBULIN POLYGLUTAMYLASE"/>
    <property type="match status" value="1"/>
</dbReference>